<dbReference type="EMBL" id="CYZU01000002">
    <property type="protein sequence ID" value="CUN75404.1"/>
    <property type="molecule type" value="Genomic_DNA"/>
</dbReference>
<dbReference type="PROSITE" id="PS00060">
    <property type="entry name" value="ADH_IRON_2"/>
    <property type="match status" value="1"/>
</dbReference>
<dbReference type="OrthoDB" id="9804734at2"/>
<evidence type="ECO:0000259" key="5">
    <source>
        <dbReference type="Pfam" id="PF25137"/>
    </source>
</evidence>
<accession>A0A173ZGP7</accession>
<gene>
    <name evidence="6" type="primary">gbsB_1</name>
    <name evidence="6" type="ORF">ERS852491_00437</name>
</gene>
<dbReference type="PROSITE" id="PS00913">
    <property type="entry name" value="ADH_IRON_1"/>
    <property type="match status" value="1"/>
</dbReference>
<dbReference type="SUPFAM" id="SSF56796">
    <property type="entry name" value="Dehydroquinate synthase-like"/>
    <property type="match status" value="1"/>
</dbReference>
<name>A0A173ZGP7_9FIRM</name>
<reference evidence="6 7" key="1">
    <citation type="submission" date="2015-09" db="EMBL/GenBank/DDBJ databases">
        <authorList>
            <consortium name="Pathogen Informatics"/>
        </authorList>
    </citation>
    <scope>NUCLEOTIDE SEQUENCE [LARGE SCALE GENOMIC DNA]</scope>
    <source>
        <strain evidence="6 7">2789STDY5834876</strain>
    </source>
</reference>
<feature type="domain" description="Alcohol dehydrogenase iron-type/glycerol dehydrogenase GldA" evidence="4">
    <location>
        <begin position="29"/>
        <end position="193"/>
    </location>
</feature>
<dbReference type="Gene3D" id="1.20.1090.10">
    <property type="entry name" value="Dehydroquinate synthase-like - alpha domain"/>
    <property type="match status" value="1"/>
</dbReference>
<dbReference type="Gene3D" id="3.40.50.1970">
    <property type="match status" value="1"/>
</dbReference>
<dbReference type="GO" id="GO:0046872">
    <property type="term" value="F:metal ion binding"/>
    <property type="evidence" value="ECO:0007669"/>
    <property type="project" value="InterPro"/>
</dbReference>
<dbReference type="EC" id="1.1.1.1" evidence="6"/>
<evidence type="ECO:0000256" key="2">
    <source>
        <dbReference type="ARBA" id="ARBA00023002"/>
    </source>
</evidence>
<evidence type="ECO:0000256" key="1">
    <source>
        <dbReference type="ARBA" id="ARBA00007358"/>
    </source>
</evidence>
<dbReference type="AlphaFoldDB" id="A0A173ZGP7"/>
<protein>
    <submittedName>
        <fullName evidence="6">Alcohol dehydrogenase</fullName>
        <ecNumber evidence="6">1.1.1.1</ecNumber>
    </submittedName>
</protein>
<evidence type="ECO:0000313" key="6">
    <source>
        <dbReference type="EMBL" id="CUN75404.1"/>
    </source>
</evidence>
<dbReference type="STRING" id="39482.ERS852491_00437"/>
<dbReference type="Pfam" id="PF00465">
    <property type="entry name" value="Fe-ADH"/>
    <property type="match status" value="1"/>
</dbReference>
<dbReference type="Pfam" id="PF25137">
    <property type="entry name" value="ADH_Fe_C"/>
    <property type="match status" value="1"/>
</dbReference>
<dbReference type="CDD" id="cd08551">
    <property type="entry name" value="Fe-ADH"/>
    <property type="match status" value="1"/>
</dbReference>
<evidence type="ECO:0000256" key="3">
    <source>
        <dbReference type="ARBA" id="ARBA00023027"/>
    </source>
</evidence>
<dbReference type="InterPro" id="IPR001670">
    <property type="entry name" value="ADH_Fe/GldA"/>
</dbReference>
<dbReference type="InterPro" id="IPR039697">
    <property type="entry name" value="Alcohol_dehydrogenase_Fe"/>
</dbReference>
<dbReference type="FunFam" id="3.40.50.1970:FF:000003">
    <property type="entry name" value="Alcohol dehydrogenase, iron-containing"/>
    <property type="match status" value="1"/>
</dbReference>
<dbReference type="PANTHER" id="PTHR11496">
    <property type="entry name" value="ALCOHOL DEHYDROGENASE"/>
    <property type="match status" value="1"/>
</dbReference>
<dbReference type="PANTHER" id="PTHR11496:SF102">
    <property type="entry name" value="ALCOHOL DEHYDROGENASE 4"/>
    <property type="match status" value="1"/>
</dbReference>
<dbReference type="InterPro" id="IPR018211">
    <property type="entry name" value="ADH_Fe_CS"/>
</dbReference>
<comment type="similarity">
    <text evidence="1">Belongs to the iron-containing alcohol dehydrogenase family.</text>
</comment>
<sequence length="407" mass="43323">MFRPVAQLPLDYSVFKDKKSIFSWAPSGAILFGNGAAAKTGEELKKLGVKKATLVTDQGLVKFGIAAKIIESVKNAGIELNVYDQCEPDSSVETVEKIADLSKEADVIIGLGGGSSMDPAKAAAIVVTNGGSIRDYQGCDKFKTAPLPIVAIPTAAGTGSECTPFAVIADRQREWKMPIGGTGIMPALAICDPELTYSLPAGITAATGMDALTHAIEAYTSRCTEPISDALACQAVKLIAHALRPAVYRGDSDKDARYDMMMGAMLAGYAFTTASLGISHCMAHPLGAQYHVPHGVANALCLPVVMEFNMGAWPERYADIAGFFGVNTAGLSVREAAKKGVACVYELLEDMPVPPLASYGVTEESLERLADDAMLGGDRPNNARMTTKDDFIRLYRKVMELKKDEKI</sequence>
<keyword evidence="2 6" id="KW-0560">Oxidoreductase</keyword>
<evidence type="ECO:0000259" key="4">
    <source>
        <dbReference type="Pfam" id="PF00465"/>
    </source>
</evidence>
<organism evidence="6 7">
    <name type="scientific">Faecalicatena contorta</name>
    <dbReference type="NCBI Taxonomy" id="39482"/>
    <lineage>
        <taxon>Bacteria</taxon>
        <taxon>Bacillati</taxon>
        <taxon>Bacillota</taxon>
        <taxon>Clostridia</taxon>
        <taxon>Lachnospirales</taxon>
        <taxon>Lachnospiraceae</taxon>
        <taxon>Faecalicatena</taxon>
    </lineage>
</organism>
<dbReference type="Proteomes" id="UP000095544">
    <property type="component" value="Unassembled WGS sequence"/>
</dbReference>
<keyword evidence="3" id="KW-0520">NAD</keyword>
<dbReference type="RefSeq" id="WP_055150541.1">
    <property type="nucleotide sequence ID" value="NZ_CYZU01000002.1"/>
</dbReference>
<dbReference type="InterPro" id="IPR056798">
    <property type="entry name" value="ADH_Fe_C"/>
</dbReference>
<dbReference type="GO" id="GO:0004022">
    <property type="term" value="F:alcohol dehydrogenase (NAD+) activity"/>
    <property type="evidence" value="ECO:0007669"/>
    <property type="project" value="UniProtKB-EC"/>
</dbReference>
<proteinExistence type="inferred from homology"/>
<evidence type="ECO:0000313" key="7">
    <source>
        <dbReference type="Proteomes" id="UP000095544"/>
    </source>
</evidence>
<dbReference type="FunFam" id="1.20.1090.10:FF:000001">
    <property type="entry name" value="Aldehyde-alcohol dehydrogenase"/>
    <property type="match status" value="1"/>
</dbReference>
<feature type="domain" description="Fe-containing alcohol dehydrogenase-like C-terminal" evidence="5">
    <location>
        <begin position="204"/>
        <end position="398"/>
    </location>
</feature>